<feature type="region of interest" description="Disordered" evidence="1">
    <location>
        <begin position="153"/>
        <end position="180"/>
    </location>
</feature>
<feature type="region of interest" description="Disordered" evidence="1">
    <location>
        <begin position="503"/>
        <end position="551"/>
    </location>
</feature>
<feature type="compositionally biased region" description="Low complexity" evidence="1">
    <location>
        <begin position="76"/>
        <end position="87"/>
    </location>
</feature>
<gene>
    <name evidence="2" type="ORF">UY3_16616</name>
</gene>
<protein>
    <submittedName>
        <fullName evidence="2">Uncharacterized protein</fullName>
    </submittedName>
</protein>
<organism evidence="2 3">
    <name type="scientific">Chelonia mydas</name>
    <name type="common">Green sea-turtle</name>
    <name type="synonym">Chelonia agassizi</name>
    <dbReference type="NCBI Taxonomy" id="8469"/>
    <lineage>
        <taxon>Eukaryota</taxon>
        <taxon>Metazoa</taxon>
        <taxon>Chordata</taxon>
        <taxon>Craniata</taxon>
        <taxon>Vertebrata</taxon>
        <taxon>Euteleostomi</taxon>
        <taxon>Archelosauria</taxon>
        <taxon>Testudinata</taxon>
        <taxon>Testudines</taxon>
        <taxon>Cryptodira</taxon>
        <taxon>Durocryptodira</taxon>
        <taxon>Americhelydia</taxon>
        <taxon>Chelonioidea</taxon>
        <taxon>Cheloniidae</taxon>
        <taxon>Chelonia</taxon>
    </lineage>
</organism>
<feature type="region of interest" description="Disordered" evidence="1">
    <location>
        <begin position="17"/>
        <end position="87"/>
    </location>
</feature>
<evidence type="ECO:0000256" key="1">
    <source>
        <dbReference type="SAM" id="MobiDB-lite"/>
    </source>
</evidence>
<name>M7BDP2_CHEMY</name>
<feature type="region of interest" description="Disordered" evidence="1">
    <location>
        <begin position="108"/>
        <end position="136"/>
    </location>
</feature>
<dbReference type="AlphaFoldDB" id="M7BDP2"/>
<feature type="compositionally biased region" description="Basic and acidic residues" evidence="1">
    <location>
        <begin position="430"/>
        <end position="442"/>
    </location>
</feature>
<dbReference type="eggNOG" id="KOG1721">
    <property type="taxonomic scope" value="Eukaryota"/>
</dbReference>
<dbReference type="Proteomes" id="UP000031443">
    <property type="component" value="Unassembled WGS sequence"/>
</dbReference>
<evidence type="ECO:0000313" key="3">
    <source>
        <dbReference type="Proteomes" id="UP000031443"/>
    </source>
</evidence>
<evidence type="ECO:0000313" key="2">
    <source>
        <dbReference type="EMBL" id="EMP26307.1"/>
    </source>
</evidence>
<dbReference type="EMBL" id="KB581552">
    <property type="protein sequence ID" value="EMP26307.1"/>
    <property type="molecule type" value="Genomic_DNA"/>
</dbReference>
<feature type="region of interest" description="Disordered" evidence="1">
    <location>
        <begin position="427"/>
        <end position="451"/>
    </location>
</feature>
<keyword evidence="3" id="KW-1185">Reference proteome</keyword>
<proteinExistence type="predicted"/>
<accession>M7BDP2</accession>
<reference evidence="3" key="1">
    <citation type="journal article" date="2013" name="Nat. Genet.">
        <title>The draft genomes of soft-shell turtle and green sea turtle yield insights into the development and evolution of the turtle-specific body plan.</title>
        <authorList>
            <person name="Wang Z."/>
            <person name="Pascual-Anaya J."/>
            <person name="Zadissa A."/>
            <person name="Li W."/>
            <person name="Niimura Y."/>
            <person name="Huang Z."/>
            <person name="Li C."/>
            <person name="White S."/>
            <person name="Xiong Z."/>
            <person name="Fang D."/>
            <person name="Wang B."/>
            <person name="Ming Y."/>
            <person name="Chen Y."/>
            <person name="Zheng Y."/>
            <person name="Kuraku S."/>
            <person name="Pignatelli M."/>
            <person name="Herrero J."/>
            <person name="Beal K."/>
            <person name="Nozawa M."/>
            <person name="Li Q."/>
            <person name="Wang J."/>
            <person name="Zhang H."/>
            <person name="Yu L."/>
            <person name="Shigenobu S."/>
            <person name="Wang J."/>
            <person name="Liu J."/>
            <person name="Flicek P."/>
            <person name="Searle S."/>
            <person name="Wang J."/>
            <person name="Kuratani S."/>
            <person name="Yin Y."/>
            <person name="Aken B."/>
            <person name="Zhang G."/>
            <person name="Irie N."/>
        </authorList>
    </citation>
    <scope>NUCLEOTIDE SEQUENCE [LARGE SCALE GENOMIC DNA]</scope>
</reference>
<sequence length="551" mass="58950">MRCPFYEEMDQIMQRCDSTRSSLLAESGEGPGAPDRQEGTAAPESWGAPSFEPWDSQATAAFEHWESQASASDHWGSQAAASESQGAEELGYVLPEAQALLGEVQAVQVKEEEASADELLPEPDPSPSASVEPQLASRKLVSALDRLVHLRARKRKAREDGPLETARGPTQKHGRSQLELKRARRAGAWRAEERQSLAEFIQHDREMRQEDREFQAQLLEKLFQKQLEMARVPAQEGARDIGAAQQALLAERQRAPKRASGQENGWNCGLLAATPCAPLVRRPSLGAIEPAAPQPLRNRAGSRQGQQVENGLEPLQSAGHLQQAEKNTAPVPRPAAGKATELCVAGPGGHVGTDSVLQGRATIQGGSSISEAQNGAPCEQQIPASLVRMERTGSKGGRACGALSRSAGCASPELDGPVLGTLLETSLDSPWDREGSTDRAPEGDTACPGTQPRCLSCTVLRADLDATREELRITQASTLYGLSGTHLQGLAEALGTITRILNDRRPTTNKPPWGAAESPGMAVPQQTHDPDPMPGTAKELNPEISGEGRSQ</sequence>